<keyword evidence="3" id="KW-0472">Membrane</keyword>
<dbReference type="AlphaFoldDB" id="A0A4V3DL47"/>
<reference evidence="5 6" key="1">
    <citation type="submission" date="2019-03" db="EMBL/GenBank/DDBJ databases">
        <title>Genomic Encyclopedia of Type Strains, Phase IV (KMG-IV): sequencing the most valuable type-strain genomes for metagenomic binning, comparative biology and taxonomic classification.</title>
        <authorList>
            <person name="Goeker M."/>
        </authorList>
    </citation>
    <scope>NUCLEOTIDE SEQUENCE [LARGE SCALE GENOMIC DNA]</scope>
    <source>
        <strain evidence="5 6">DSM 21667</strain>
    </source>
</reference>
<proteinExistence type="predicted"/>
<feature type="DNA-binding region" description="OmpR/PhoB-type" evidence="2">
    <location>
        <begin position="3"/>
        <end position="101"/>
    </location>
</feature>
<dbReference type="SUPFAM" id="SSF46894">
    <property type="entry name" value="C-terminal effector domain of the bipartite response regulators"/>
    <property type="match status" value="1"/>
</dbReference>
<dbReference type="GO" id="GO:0006355">
    <property type="term" value="P:regulation of DNA-templated transcription"/>
    <property type="evidence" value="ECO:0007669"/>
    <property type="project" value="InterPro"/>
</dbReference>
<dbReference type="Gene3D" id="1.25.40.10">
    <property type="entry name" value="Tetratricopeptide repeat domain"/>
    <property type="match status" value="2"/>
</dbReference>
<evidence type="ECO:0000256" key="2">
    <source>
        <dbReference type="PROSITE-ProRule" id="PRU01091"/>
    </source>
</evidence>
<dbReference type="InterPro" id="IPR001867">
    <property type="entry name" value="OmpR/PhoB-type_DNA-bd"/>
</dbReference>
<keyword evidence="3" id="KW-0812">Transmembrane</keyword>
<dbReference type="InterPro" id="IPR036388">
    <property type="entry name" value="WH-like_DNA-bd_sf"/>
</dbReference>
<keyword evidence="6" id="KW-1185">Reference proteome</keyword>
<dbReference type="InterPro" id="IPR011990">
    <property type="entry name" value="TPR-like_helical_dom_sf"/>
</dbReference>
<organism evidence="5 6">
    <name type="scientific">Tahibacter aquaticus</name>
    <dbReference type="NCBI Taxonomy" id="520092"/>
    <lineage>
        <taxon>Bacteria</taxon>
        <taxon>Pseudomonadati</taxon>
        <taxon>Pseudomonadota</taxon>
        <taxon>Gammaproteobacteria</taxon>
        <taxon>Lysobacterales</taxon>
        <taxon>Rhodanobacteraceae</taxon>
        <taxon>Tahibacter</taxon>
    </lineage>
</organism>
<dbReference type="RefSeq" id="WP_133821705.1">
    <property type="nucleotide sequence ID" value="NZ_SNZH01000024.1"/>
</dbReference>
<dbReference type="Proteomes" id="UP000295293">
    <property type="component" value="Unassembled WGS sequence"/>
</dbReference>
<dbReference type="SMART" id="SM00862">
    <property type="entry name" value="Trans_reg_C"/>
    <property type="match status" value="1"/>
</dbReference>
<dbReference type="EMBL" id="SNZH01000024">
    <property type="protein sequence ID" value="TDR37755.1"/>
    <property type="molecule type" value="Genomic_DNA"/>
</dbReference>
<evidence type="ECO:0000313" key="5">
    <source>
        <dbReference type="EMBL" id="TDR37755.1"/>
    </source>
</evidence>
<name>A0A4V3DL47_9GAMM</name>
<gene>
    <name evidence="5" type="ORF">DFR29_12452</name>
</gene>
<protein>
    <submittedName>
        <fullName evidence="5">DNA-binding winged helix-turn-helix (WHTH) protein</fullName>
    </submittedName>
</protein>
<feature type="transmembrane region" description="Helical" evidence="3">
    <location>
        <begin position="163"/>
        <end position="183"/>
    </location>
</feature>
<dbReference type="GO" id="GO:0000160">
    <property type="term" value="P:phosphorelay signal transduction system"/>
    <property type="evidence" value="ECO:0007669"/>
    <property type="project" value="InterPro"/>
</dbReference>
<dbReference type="Gene3D" id="1.10.10.10">
    <property type="entry name" value="Winged helix-like DNA-binding domain superfamily/Winged helix DNA-binding domain"/>
    <property type="match status" value="1"/>
</dbReference>
<dbReference type="CDD" id="cd00383">
    <property type="entry name" value="trans_reg_C"/>
    <property type="match status" value="1"/>
</dbReference>
<dbReference type="InterPro" id="IPR016032">
    <property type="entry name" value="Sig_transdc_resp-reg_C-effctor"/>
</dbReference>
<evidence type="ECO:0000256" key="3">
    <source>
        <dbReference type="SAM" id="Phobius"/>
    </source>
</evidence>
<dbReference type="GO" id="GO:0003677">
    <property type="term" value="F:DNA binding"/>
    <property type="evidence" value="ECO:0007669"/>
    <property type="project" value="UniProtKB-UniRule"/>
</dbReference>
<feature type="domain" description="OmpR/PhoB-type" evidence="4">
    <location>
        <begin position="3"/>
        <end position="101"/>
    </location>
</feature>
<evidence type="ECO:0000256" key="1">
    <source>
        <dbReference type="ARBA" id="ARBA00023125"/>
    </source>
</evidence>
<comment type="caution">
    <text evidence="5">The sequence shown here is derived from an EMBL/GenBank/DDBJ whole genome shotgun (WGS) entry which is preliminary data.</text>
</comment>
<evidence type="ECO:0000259" key="4">
    <source>
        <dbReference type="PROSITE" id="PS51755"/>
    </source>
</evidence>
<accession>A0A4V3DL47</accession>
<keyword evidence="1 2" id="KW-0238">DNA-binding</keyword>
<dbReference type="PROSITE" id="PS51755">
    <property type="entry name" value="OMPR_PHOB"/>
    <property type="match status" value="1"/>
</dbReference>
<dbReference type="OrthoDB" id="1971692at2"/>
<evidence type="ECO:0000313" key="6">
    <source>
        <dbReference type="Proteomes" id="UP000295293"/>
    </source>
</evidence>
<sequence>MKSVEYSFGEFRLKLAERELWRRSERLAVPRLAFDCMVYLIEHRDRAVGRDELVAAVWGRADTFDGHLNQTIVRARRVLGDGGQVQLMIRTIPGFGYRWVGEIDRVAEQAVPSIEAMRAGDATADVRADTPFVAEPEPEPEAMVPASGASAAARPGNSIVRRYAVPLLALLAVLSLAMLIYFVSRTPHGVVSLPHAVDGNAIVVLPITVDGPRESGWVGLGAMDLVADRLRSADLPVPPSETVMAALHGSASPPAAADLDRIRQTLGAGAVVQGKASYSAQGWTVQLEAKNASGIQQRAEARRDDAIQAARAAADLLLASLGRKPPAGVDATDAVQDRLQQAQAAMLTNQLDLARRILSAIPADPKTAPEVRLRLADVDFHSGRLDEAADVLAALLADASVQADNLRRGRVLTLRGNVYFRRSAYVEAARDFDAAIADLQVLSAPLDLGDALTRRGVVRTALRDFDGASADFGRARLLMEQAGDRLRIAHVDAGFGLLQIEQRRLELALPYFDAAIDQYEAFGMVERVVTLRNLLNDTYADLLRWPEALAISERQAELRERIGDPGLALVIANRRGRLLMALGRYREAGEVVADARKRYAGVRPEARRYLYDLEADLASRQGGRPETVIDAVDDALKTWPRDPSYDRFAYLVLLRQRAMIAAGRATPGQSADWLPAADAPGVSPIFMIARAEWAAYRGDDAEAEHQFAQALKTAEANGTPAPFVQVATAYVDWLLKRGRLEPSTDLAGRVAVWARHDFDSALLRVAVFHALGRRDNWATALQHAQELAGERTIPPALRVPPSL</sequence>
<dbReference type="Pfam" id="PF00486">
    <property type="entry name" value="Trans_reg_C"/>
    <property type="match status" value="1"/>
</dbReference>
<dbReference type="SUPFAM" id="SSF48452">
    <property type="entry name" value="TPR-like"/>
    <property type="match status" value="2"/>
</dbReference>
<keyword evidence="3" id="KW-1133">Transmembrane helix</keyword>